<dbReference type="CDD" id="cd00086">
    <property type="entry name" value="homeodomain"/>
    <property type="match status" value="1"/>
</dbReference>
<keyword evidence="12" id="KW-1185">Reference proteome</keyword>
<keyword evidence="5 7" id="KW-0539">Nucleus</keyword>
<feature type="compositionally biased region" description="Polar residues" evidence="9">
    <location>
        <begin position="346"/>
        <end position="363"/>
    </location>
</feature>
<dbReference type="Gene3D" id="1.10.10.60">
    <property type="entry name" value="Homeodomain-like"/>
    <property type="match status" value="1"/>
</dbReference>
<dbReference type="GO" id="GO:0005634">
    <property type="term" value="C:nucleus"/>
    <property type="evidence" value="ECO:0007669"/>
    <property type="project" value="UniProtKB-SubCell"/>
</dbReference>
<dbReference type="EMBL" id="LUCH01002041">
    <property type="protein sequence ID" value="KAF5402081.1"/>
    <property type="molecule type" value="Genomic_DNA"/>
</dbReference>
<evidence type="ECO:0000256" key="2">
    <source>
        <dbReference type="ARBA" id="ARBA00022473"/>
    </source>
</evidence>
<protein>
    <recommendedName>
        <fullName evidence="10">Homeobox domain-containing protein</fullName>
    </recommendedName>
</protein>
<dbReference type="SMART" id="SM00389">
    <property type="entry name" value="HOX"/>
    <property type="match status" value="1"/>
</dbReference>
<evidence type="ECO:0000256" key="5">
    <source>
        <dbReference type="ARBA" id="ARBA00023242"/>
    </source>
</evidence>
<evidence type="ECO:0000313" key="11">
    <source>
        <dbReference type="EMBL" id="KAF5402081.1"/>
    </source>
</evidence>
<feature type="region of interest" description="Disordered" evidence="9">
    <location>
        <begin position="394"/>
        <end position="421"/>
    </location>
</feature>
<dbReference type="OrthoDB" id="6159439at2759"/>
<feature type="region of interest" description="Disordered" evidence="9">
    <location>
        <begin position="346"/>
        <end position="375"/>
    </location>
</feature>
<dbReference type="Proteomes" id="UP000748531">
    <property type="component" value="Unassembled WGS sequence"/>
</dbReference>
<feature type="domain" description="Homeobox" evidence="10">
    <location>
        <begin position="202"/>
        <end position="262"/>
    </location>
</feature>
<dbReference type="AlphaFoldDB" id="A0A8J4WIK4"/>
<comment type="subcellular location">
    <subcellularLocation>
        <location evidence="1 7 8">Nucleus</location>
    </subcellularLocation>
</comment>
<dbReference type="InterPro" id="IPR017970">
    <property type="entry name" value="Homeobox_CS"/>
</dbReference>
<accession>A0A8J4WIK4</accession>
<dbReference type="GO" id="GO:0048598">
    <property type="term" value="P:embryonic morphogenesis"/>
    <property type="evidence" value="ECO:0007669"/>
    <property type="project" value="TreeGrafter"/>
</dbReference>
<dbReference type="InterPro" id="IPR009057">
    <property type="entry name" value="Homeodomain-like_sf"/>
</dbReference>
<dbReference type="PANTHER" id="PTHR24338:SF0">
    <property type="entry name" value="MUSCLE SEGMENTATION HOMEOBOX"/>
    <property type="match status" value="1"/>
</dbReference>
<feature type="region of interest" description="Disordered" evidence="9">
    <location>
        <begin position="65"/>
        <end position="85"/>
    </location>
</feature>
<dbReference type="GO" id="GO:0000977">
    <property type="term" value="F:RNA polymerase II transcription regulatory region sequence-specific DNA binding"/>
    <property type="evidence" value="ECO:0007669"/>
    <property type="project" value="TreeGrafter"/>
</dbReference>
<comment type="caution">
    <text evidence="11">The sequence shown here is derived from an EMBL/GenBank/DDBJ whole genome shotgun (WGS) entry which is preliminary data.</text>
</comment>
<evidence type="ECO:0000259" key="10">
    <source>
        <dbReference type="PROSITE" id="PS50071"/>
    </source>
</evidence>
<evidence type="ECO:0000256" key="9">
    <source>
        <dbReference type="SAM" id="MobiDB-lite"/>
    </source>
</evidence>
<dbReference type="Pfam" id="PF00046">
    <property type="entry name" value="Homeodomain"/>
    <property type="match status" value="1"/>
</dbReference>
<evidence type="ECO:0000313" key="12">
    <source>
        <dbReference type="Proteomes" id="UP000748531"/>
    </source>
</evidence>
<dbReference type="PROSITE" id="PS00027">
    <property type="entry name" value="HOMEOBOX_1"/>
    <property type="match status" value="1"/>
</dbReference>
<dbReference type="PROSITE" id="PS50071">
    <property type="entry name" value="HOMEOBOX_2"/>
    <property type="match status" value="1"/>
</dbReference>
<evidence type="ECO:0000256" key="7">
    <source>
        <dbReference type="PROSITE-ProRule" id="PRU00108"/>
    </source>
</evidence>
<keyword evidence="2" id="KW-0217">Developmental protein</keyword>
<evidence type="ECO:0000256" key="4">
    <source>
        <dbReference type="ARBA" id="ARBA00023155"/>
    </source>
</evidence>
<evidence type="ECO:0000256" key="6">
    <source>
        <dbReference type="ARBA" id="ARBA00038425"/>
    </source>
</evidence>
<proteinExistence type="inferred from homology"/>
<reference evidence="11" key="1">
    <citation type="submission" date="2019-05" db="EMBL/GenBank/DDBJ databases">
        <title>Annotation for the trematode Paragonimus heterotremus.</title>
        <authorList>
            <person name="Choi Y.-J."/>
        </authorList>
    </citation>
    <scope>NUCLEOTIDE SEQUENCE</scope>
    <source>
        <strain evidence="11">LC</strain>
    </source>
</reference>
<evidence type="ECO:0000256" key="8">
    <source>
        <dbReference type="RuleBase" id="RU000682"/>
    </source>
</evidence>
<sequence length="672" mass="75929">MRTRLFTHWRLGGDEEEETEEDRSGAIGEDVLRSKVNRSPIMMQTDRLCCPTSLRFSIDSLLQTTSTNEESESLHNSPKRMSPNTTHLELNSSPNMQVGPLPSLNENENSTENIHFPLSSPITTGRLLIDWTNLLQSRIGFSPNLLCDRNESVVRTVHTDKMTREPYLSQLRTKGVMQNWFELVHKYEDRVGPQKCSLRKHKPNRKPRTPFTTQQLVSLEKKFRQKQYLSIAERAEFSNNLTLTETQVKIWFQNRRAKAKRLQEVESGKYAHSNSPDVHNLTAASIMNSTSNQSGTENSCSLQALKNKDIRSEEELKSLGWNQVQDVPCDSITNCSQASIHFKSSCEQSKNQGSPQVDNSRPTPSGYFDDRDVQPAGDWEKTVDLFEHSGHQCDPLPYNRTASPSVQRTSDSSLAEEKSKSAFTRSAKHTISYFSSTNQQSTETVWPRFSTDNHKLDALGVAVFPVLPHNHDNSFSFHLPCLNGHWESTYPGMISAHALRRSMEQAQRSYFPLDSAVKPQEPVPVIPSLSPVRLPSTQDIKLLPYHNKAKDSSVNFDHLIHEYPHLHASFLNAINIGLQKDNLPLPAEQIDSYWRLAEACERIEEKVSVDSSVSVSVDDNHFWLPSNISKQTLCLPEIQPHSPVTSISSPLSVVTVRKCDNVSSGDRILASM</sequence>
<comment type="similarity">
    <text evidence="6">Belongs to the Msh homeobox family.</text>
</comment>
<dbReference type="InterPro" id="IPR001356">
    <property type="entry name" value="HD"/>
</dbReference>
<dbReference type="InterPro" id="IPR020479">
    <property type="entry name" value="HD_metazoa"/>
</dbReference>
<organism evidence="11 12">
    <name type="scientific">Paragonimus heterotremus</name>
    <dbReference type="NCBI Taxonomy" id="100268"/>
    <lineage>
        <taxon>Eukaryota</taxon>
        <taxon>Metazoa</taxon>
        <taxon>Spiralia</taxon>
        <taxon>Lophotrochozoa</taxon>
        <taxon>Platyhelminthes</taxon>
        <taxon>Trematoda</taxon>
        <taxon>Digenea</taxon>
        <taxon>Plagiorchiida</taxon>
        <taxon>Troglotremata</taxon>
        <taxon>Troglotrematidae</taxon>
        <taxon>Paragonimus</taxon>
    </lineage>
</organism>
<evidence type="ECO:0000256" key="3">
    <source>
        <dbReference type="ARBA" id="ARBA00023125"/>
    </source>
</evidence>
<keyword evidence="4 7" id="KW-0371">Homeobox</keyword>
<feature type="compositionally biased region" description="Polar residues" evidence="9">
    <location>
        <begin position="400"/>
        <end position="413"/>
    </location>
</feature>
<name>A0A8J4WIK4_9TREM</name>
<dbReference type="GO" id="GO:0000981">
    <property type="term" value="F:DNA-binding transcription factor activity, RNA polymerase II-specific"/>
    <property type="evidence" value="ECO:0007669"/>
    <property type="project" value="InterPro"/>
</dbReference>
<dbReference type="InterPro" id="IPR050674">
    <property type="entry name" value="Msh_Homeobox_Regulators"/>
</dbReference>
<evidence type="ECO:0000256" key="1">
    <source>
        <dbReference type="ARBA" id="ARBA00004123"/>
    </source>
</evidence>
<dbReference type="PANTHER" id="PTHR24338">
    <property type="entry name" value="HOMEOBOX PROTEIN MSX"/>
    <property type="match status" value="1"/>
</dbReference>
<keyword evidence="3 7" id="KW-0238">DNA-binding</keyword>
<dbReference type="SUPFAM" id="SSF46689">
    <property type="entry name" value="Homeodomain-like"/>
    <property type="match status" value="1"/>
</dbReference>
<feature type="DNA-binding region" description="Homeobox" evidence="7">
    <location>
        <begin position="204"/>
        <end position="263"/>
    </location>
</feature>
<dbReference type="PRINTS" id="PR00024">
    <property type="entry name" value="HOMEOBOX"/>
</dbReference>
<gene>
    <name evidence="11" type="ORF">PHET_04562</name>
</gene>